<dbReference type="RefSeq" id="WP_108998001.1">
    <property type="nucleotide sequence ID" value="NZ_QEEX01000001.1"/>
</dbReference>
<feature type="compositionally biased region" description="Gly residues" evidence="1">
    <location>
        <begin position="566"/>
        <end position="584"/>
    </location>
</feature>
<dbReference type="AlphaFoldDB" id="A0A2U1T2Z5"/>
<name>A0A2U1T2Z5_9MICO</name>
<feature type="transmembrane region" description="Helical" evidence="2">
    <location>
        <begin position="419"/>
        <end position="442"/>
    </location>
</feature>
<dbReference type="Pfam" id="PF09972">
    <property type="entry name" value="DUF2207"/>
    <property type="match status" value="1"/>
</dbReference>
<evidence type="ECO:0000259" key="4">
    <source>
        <dbReference type="Pfam" id="PF09972"/>
    </source>
</evidence>
<keyword evidence="2" id="KW-0472">Membrane</keyword>
<feature type="transmembrane region" description="Helical" evidence="2">
    <location>
        <begin position="392"/>
        <end position="413"/>
    </location>
</feature>
<organism evidence="6 7">
    <name type="scientific">Homoserinimonas hongtaonis</name>
    <dbReference type="NCBI Taxonomy" id="2079791"/>
    <lineage>
        <taxon>Bacteria</taxon>
        <taxon>Bacillati</taxon>
        <taxon>Actinomycetota</taxon>
        <taxon>Actinomycetes</taxon>
        <taxon>Micrococcales</taxon>
        <taxon>Microbacteriaceae</taxon>
        <taxon>Homoserinimonas</taxon>
    </lineage>
</organism>
<keyword evidence="7" id="KW-1185">Reference proteome</keyword>
<gene>
    <name evidence="6" type="ORF">DF220_10775</name>
</gene>
<comment type="caution">
    <text evidence="6">The sequence shown here is derived from an EMBL/GenBank/DDBJ whole genome shotgun (WGS) entry which is preliminary data.</text>
</comment>
<evidence type="ECO:0000256" key="3">
    <source>
        <dbReference type="SAM" id="SignalP"/>
    </source>
</evidence>
<keyword evidence="2" id="KW-1133">Transmembrane helix</keyword>
<feature type="transmembrane region" description="Helical" evidence="2">
    <location>
        <begin position="235"/>
        <end position="256"/>
    </location>
</feature>
<reference evidence="7" key="1">
    <citation type="submission" date="2018-04" db="EMBL/GenBank/DDBJ databases">
        <authorList>
            <person name="Liu S."/>
            <person name="Wang Z."/>
            <person name="Li J."/>
        </authorList>
    </citation>
    <scope>NUCLEOTIDE SEQUENCE [LARGE SCALE GENOMIC DNA]</scope>
    <source>
        <strain evidence="7">S1194</strain>
    </source>
</reference>
<dbReference type="InterPro" id="IPR018702">
    <property type="entry name" value="DUF2207"/>
</dbReference>
<dbReference type="InterPro" id="IPR048389">
    <property type="entry name" value="YciQ-like_C"/>
</dbReference>
<accession>A0A2U1T2Z5</accession>
<keyword evidence="2" id="KW-0812">Transmembrane</keyword>
<proteinExistence type="predicted"/>
<protein>
    <submittedName>
        <fullName evidence="6">DUF2207 domain-containing protein</fullName>
    </submittedName>
</protein>
<feature type="region of interest" description="Disordered" evidence="1">
    <location>
        <begin position="561"/>
        <end position="584"/>
    </location>
</feature>
<sequence>MKRLVFAGVAVVGLLIGFAPASSQPAVADVDDFTFSSFDAQYYLGVDDEGHSTLRTVETLVAEFPEYDQNRGIRRLLVESYDGHPTDLEVVSVTDEAGETRDYETESDDDALSVTIAADDYVHGSQTYVIEYTQRNVTINFEDVDEFYWDVNGTSWAQPFERVSATVHVDPEIEGRLTGAVTAVYGSQGQNNPAEIDGLTFVATDLPAHSTLTFAIGFEPGTFTPRDSSFFAAPWPSLSLAGLIGAAIVTLSAFVVRRRYLADAQGRGIIVPEYAPPKGVSLPLAALIGGVSSKVTPAQIIALAVAHHLRVVETGTKMGKPRYRLEFLSAEGANDHEREFLHALFGSTLTPGEHRDLDKADQKAAAKIAKLQTRVAKEATEDGYRRKYPTAAVTPIIIVALFALGFGVLFAIVSLDQAFGGVVPLFLLLGTVALTVITIVLISRIPLTEKGVAVRDHMKGLKEYISLAEADRLRYLQSPQGALRDPIAVDDPAQVVKLNEKLLPYAMLFGLEKQWAKELGRFYEEHNSQPDWYVGSAPFNAAVFASSIGSVATSTASSYSSASSGSSGGASAGGGGGGGGGGGV</sequence>
<feature type="domain" description="Predicted membrane protein YciQ-like C-terminal" evidence="5">
    <location>
        <begin position="276"/>
        <end position="519"/>
    </location>
</feature>
<feature type="signal peptide" evidence="3">
    <location>
        <begin position="1"/>
        <end position="28"/>
    </location>
</feature>
<evidence type="ECO:0000259" key="5">
    <source>
        <dbReference type="Pfam" id="PF20990"/>
    </source>
</evidence>
<dbReference type="Pfam" id="PF20990">
    <property type="entry name" value="DUF2207_C"/>
    <property type="match status" value="1"/>
</dbReference>
<dbReference type="EMBL" id="QEEX01000001">
    <property type="protein sequence ID" value="PWB98255.1"/>
    <property type="molecule type" value="Genomic_DNA"/>
</dbReference>
<evidence type="ECO:0000313" key="7">
    <source>
        <dbReference type="Proteomes" id="UP000244978"/>
    </source>
</evidence>
<evidence type="ECO:0000256" key="1">
    <source>
        <dbReference type="SAM" id="MobiDB-lite"/>
    </source>
</evidence>
<feature type="chain" id="PRO_5015438774" evidence="3">
    <location>
        <begin position="29"/>
        <end position="584"/>
    </location>
</feature>
<dbReference type="Proteomes" id="UP000244978">
    <property type="component" value="Unassembled WGS sequence"/>
</dbReference>
<feature type="domain" description="DUF2207" evidence="4">
    <location>
        <begin position="58"/>
        <end position="218"/>
    </location>
</feature>
<keyword evidence="3" id="KW-0732">Signal</keyword>
<evidence type="ECO:0000256" key="2">
    <source>
        <dbReference type="SAM" id="Phobius"/>
    </source>
</evidence>
<evidence type="ECO:0000313" key="6">
    <source>
        <dbReference type="EMBL" id="PWB98255.1"/>
    </source>
</evidence>